<dbReference type="EMBL" id="CP036343">
    <property type="protein sequence ID" value="QDT91763.1"/>
    <property type="molecule type" value="Genomic_DNA"/>
</dbReference>
<dbReference type="Pfam" id="PF13671">
    <property type="entry name" value="AAA_33"/>
    <property type="match status" value="1"/>
</dbReference>
<keyword evidence="4" id="KW-1185">Reference proteome</keyword>
<evidence type="ECO:0000259" key="2">
    <source>
        <dbReference type="Pfam" id="PF01966"/>
    </source>
</evidence>
<dbReference type="Proteomes" id="UP000316855">
    <property type="component" value="Chromosome"/>
</dbReference>
<dbReference type="KEGG" id="gax:Pan161_34260"/>
<dbReference type="CDD" id="cd00077">
    <property type="entry name" value="HDc"/>
    <property type="match status" value="1"/>
</dbReference>
<evidence type="ECO:0000256" key="1">
    <source>
        <dbReference type="ARBA" id="ARBA00022741"/>
    </source>
</evidence>
<dbReference type="Gene3D" id="3.40.50.300">
    <property type="entry name" value="P-loop containing nucleotide triphosphate hydrolases"/>
    <property type="match status" value="1"/>
</dbReference>
<keyword evidence="1" id="KW-0547">Nucleotide-binding</keyword>
<dbReference type="SUPFAM" id="SSF109604">
    <property type="entry name" value="HD-domain/PDEase-like"/>
    <property type="match status" value="1"/>
</dbReference>
<dbReference type="GO" id="GO:0000166">
    <property type="term" value="F:nucleotide binding"/>
    <property type="evidence" value="ECO:0007669"/>
    <property type="project" value="UniProtKB-KW"/>
</dbReference>
<organism evidence="3 4">
    <name type="scientific">Gimesia algae</name>
    <dbReference type="NCBI Taxonomy" id="2527971"/>
    <lineage>
        <taxon>Bacteria</taxon>
        <taxon>Pseudomonadati</taxon>
        <taxon>Planctomycetota</taxon>
        <taxon>Planctomycetia</taxon>
        <taxon>Planctomycetales</taxon>
        <taxon>Planctomycetaceae</taxon>
        <taxon>Gimesia</taxon>
    </lineage>
</organism>
<evidence type="ECO:0000313" key="3">
    <source>
        <dbReference type="EMBL" id="QDT91763.1"/>
    </source>
</evidence>
<gene>
    <name evidence="3" type="ORF">Pan161_34260</name>
</gene>
<dbReference type="PANTHER" id="PTHR47545:SF1">
    <property type="entry name" value="MULTIFUNCTIONAL CCA PROTEIN"/>
    <property type="match status" value="1"/>
</dbReference>
<reference evidence="3 4" key="1">
    <citation type="submission" date="2019-02" db="EMBL/GenBank/DDBJ databases">
        <title>Deep-cultivation of Planctomycetes and their phenomic and genomic characterization uncovers novel biology.</title>
        <authorList>
            <person name="Wiegand S."/>
            <person name="Jogler M."/>
            <person name="Boedeker C."/>
            <person name="Pinto D."/>
            <person name="Vollmers J."/>
            <person name="Rivas-Marin E."/>
            <person name="Kohn T."/>
            <person name="Peeters S.H."/>
            <person name="Heuer A."/>
            <person name="Rast P."/>
            <person name="Oberbeckmann S."/>
            <person name="Bunk B."/>
            <person name="Jeske O."/>
            <person name="Meyerdierks A."/>
            <person name="Storesund J.E."/>
            <person name="Kallscheuer N."/>
            <person name="Luecker S."/>
            <person name="Lage O.M."/>
            <person name="Pohl T."/>
            <person name="Merkel B.J."/>
            <person name="Hornburger P."/>
            <person name="Mueller R.-W."/>
            <person name="Bruemmer F."/>
            <person name="Labrenz M."/>
            <person name="Spormann A.M."/>
            <person name="Op den Camp H."/>
            <person name="Overmann J."/>
            <person name="Amann R."/>
            <person name="Jetten M.S.M."/>
            <person name="Mascher T."/>
            <person name="Medema M.H."/>
            <person name="Devos D.P."/>
            <person name="Kaster A.-K."/>
            <person name="Ovreas L."/>
            <person name="Rohde M."/>
            <person name="Galperin M.Y."/>
            <person name="Jogler C."/>
        </authorList>
    </citation>
    <scope>NUCLEOTIDE SEQUENCE [LARGE SCALE GENOMIC DNA]</scope>
    <source>
        <strain evidence="3 4">Pan161</strain>
    </source>
</reference>
<evidence type="ECO:0000313" key="4">
    <source>
        <dbReference type="Proteomes" id="UP000316855"/>
    </source>
</evidence>
<dbReference type="InterPro" id="IPR050124">
    <property type="entry name" value="tRNA_CCA-adding_enzyme"/>
</dbReference>
<dbReference type="InterPro" id="IPR006674">
    <property type="entry name" value="HD_domain"/>
</dbReference>
<dbReference type="SUPFAM" id="SSF52540">
    <property type="entry name" value="P-loop containing nucleoside triphosphate hydrolases"/>
    <property type="match status" value="1"/>
</dbReference>
<dbReference type="PANTHER" id="PTHR47545">
    <property type="entry name" value="MULTIFUNCTIONAL CCA PROTEIN"/>
    <property type="match status" value="1"/>
</dbReference>
<protein>
    <recommendedName>
        <fullName evidence="2">HD domain-containing protein</fullName>
    </recommendedName>
</protein>
<dbReference type="InterPro" id="IPR003607">
    <property type="entry name" value="HD/PDEase_dom"/>
</dbReference>
<proteinExistence type="predicted"/>
<feature type="domain" description="HD" evidence="2">
    <location>
        <begin position="64"/>
        <end position="146"/>
    </location>
</feature>
<dbReference type="Gene3D" id="1.10.3090.10">
    <property type="entry name" value="cca-adding enzyme, domain 2"/>
    <property type="match status" value="1"/>
</dbReference>
<dbReference type="InterPro" id="IPR027417">
    <property type="entry name" value="P-loop_NTPase"/>
</dbReference>
<accession>A0A517VFH1</accession>
<dbReference type="RefSeq" id="WP_145228876.1">
    <property type="nucleotide sequence ID" value="NZ_CP036343.1"/>
</dbReference>
<dbReference type="OrthoDB" id="9805698at2"/>
<dbReference type="Pfam" id="PF01966">
    <property type="entry name" value="HD"/>
    <property type="match status" value="1"/>
</dbReference>
<sequence>MNWNELSQASLNGIMDWASSQPWSQEMANCNQDAEWHSEGDVWTHTKMVCSQLPLLDEWSSLTSHEQLVLIFTALLHDSGKPLTSQIDPETNRIRSPKHAVKGEHLARSILRDVGCDLQTREEISRLVRFHGRPAFLLEKSDPNHEVVFLSWLVNNKLLYLFALADTRGRATKEMGRPEENLHLWKLASEENGCFEEPYDFANDQARFEFYRQREPSLHYVPHEEYSCTVILLSGLPGSGKDTWLSNARNEIPVVSLDEIRSELQIDPTDNQGEVVQEARERCRELLRKKVSFAFNATNLMRQTRQRWVDLFADYGARIEVIYVEPPFELILQQNKQREQSVPEKVIHELARKCEPPTWTESHSLVLADS</sequence>
<name>A0A517VFH1_9PLAN</name>
<dbReference type="AlphaFoldDB" id="A0A517VFH1"/>